<dbReference type="InterPro" id="IPR041602">
    <property type="entry name" value="Quercetinase_C"/>
</dbReference>
<protein>
    <submittedName>
        <fullName evidence="5">Redox-sensitive bicupin YhaK, pirin superfamily</fullName>
    </submittedName>
</protein>
<dbReference type="Pfam" id="PF02678">
    <property type="entry name" value="Pirin"/>
    <property type="match status" value="1"/>
</dbReference>
<dbReference type="OrthoDB" id="321327at2"/>
<name>A0A0S7C6T8_9BACT</name>
<dbReference type="InterPro" id="IPR014710">
    <property type="entry name" value="RmlC-like_jellyroll"/>
</dbReference>
<evidence type="ECO:0000313" key="5">
    <source>
        <dbReference type="EMBL" id="GAP44639.1"/>
    </source>
</evidence>
<organism evidence="5">
    <name type="scientific">Lentimicrobium saccharophilum</name>
    <dbReference type="NCBI Taxonomy" id="1678841"/>
    <lineage>
        <taxon>Bacteria</taxon>
        <taxon>Pseudomonadati</taxon>
        <taxon>Bacteroidota</taxon>
        <taxon>Bacteroidia</taxon>
        <taxon>Bacteroidales</taxon>
        <taxon>Lentimicrobiaceae</taxon>
        <taxon>Lentimicrobium</taxon>
    </lineage>
</organism>
<gene>
    <name evidence="5" type="ORF">TBC1_12449</name>
</gene>
<dbReference type="SUPFAM" id="SSF51182">
    <property type="entry name" value="RmlC-like cupins"/>
    <property type="match status" value="1"/>
</dbReference>
<dbReference type="PANTHER" id="PTHR43212">
    <property type="entry name" value="QUERCETIN 2,3-DIOXYGENASE"/>
    <property type="match status" value="1"/>
</dbReference>
<dbReference type="STRING" id="1678841.TBC1_12449"/>
<evidence type="ECO:0000256" key="2">
    <source>
        <dbReference type="RuleBase" id="RU003457"/>
    </source>
</evidence>
<keyword evidence="6" id="KW-1185">Reference proteome</keyword>
<dbReference type="RefSeq" id="WP_062044266.1">
    <property type="nucleotide sequence ID" value="NZ_DF968183.1"/>
</dbReference>
<feature type="domain" description="Pirin N-terminal" evidence="3">
    <location>
        <begin position="9"/>
        <end position="120"/>
    </location>
</feature>
<dbReference type="Gene3D" id="2.60.120.10">
    <property type="entry name" value="Jelly Rolls"/>
    <property type="match status" value="2"/>
</dbReference>
<evidence type="ECO:0000259" key="4">
    <source>
        <dbReference type="Pfam" id="PF17954"/>
    </source>
</evidence>
<evidence type="ECO:0000313" key="6">
    <source>
        <dbReference type="Proteomes" id="UP000053091"/>
    </source>
</evidence>
<dbReference type="EMBL" id="DF968183">
    <property type="protein sequence ID" value="GAP44639.1"/>
    <property type="molecule type" value="Genomic_DNA"/>
</dbReference>
<reference evidence="5" key="1">
    <citation type="journal article" date="2015" name="Genome Announc.">
        <title>Draft Genome Sequence of Bacteroidales Strain TBC1, a Novel Isolate from a Methanogenic Wastewater Treatment System.</title>
        <authorList>
            <person name="Tourlousse D.M."/>
            <person name="Matsuura N."/>
            <person name="Sun L."/>
            <person name="Toyonaga M."/>
            <person name="Kuroda K."/>
            <person name="Ohashi A."/>
            <person name="Cruz R."/>
            <person name="Yamaguchi T."/>
            <person name="Sekiguchi Y."/>
        </authorList>
    </citation>
    <scope>NUCLEOTIDE SEQUENCE [LARGE SCALE GENOMIC DNA]</scope>
    <source>
        <strain evidence="5">TBC1</strain>
    </source>
</reference>
<proteinExistence type="inferred from homology"/>
<dbReference type="InterPro" id="IPR012093">
    <property type="entry name" value="Pirin"/>
</dbReference>
<dbReference type="InterPro" id="IPR003829">
    <property type="entry name" value="Pirin_N_dom"/>
</dbReference>
<sequence>MKVEIHRSEQRGKASYGWLETIHSFSFADYFNPLRERFGVVRVLNEESISGGHSTAPHTHSNMEIITIPIKGDLEQIDANGNRNLIREGEVQLLSAGTGITVSEANLLSENPGSFLQIWIFPETKHTNPEVNKLAYYSSVRKNIPHLIVSPEQKRSVLYIRQRAWMYLLDMDKGSVVDYQLNLTGNGLMVFVIEGEVNAAGGQLRWRDSFEMWGADQLAVEAREDARLLLIEVPAD</sequence>
<comment type="similarity">
    <text evidence="1 2">Belongs to the pirin family.</text>
</comment>
<dbReference type="InterPro" id="IPR011051">
    <property type="entry name" value="RmlC_Cupin_sf"/>
</dbReference>
<accession>A0A0S7C6T8</accession>
<dbReference type="Pfam" id="PF17954">
    <property type="entry name" value="Pirin_C_2"/>
    <property type="match status" value="1"/>
</dbReference>
<dbReference type="Proteomes" id="UP000053091">
    <property type="component" value="Unassembled WGS sequence"/>
</dbReference>
<dbReference type="PIRSF" id="PIRSF006232">
    <property type="entry name" value="Pirin"/>
    <property type="match status" value="1"/>
</dbReference>
<evidence type="ECO:0000256" key="1">
    <source>
        <dbReference type="ARBA" id="ARBA00008416"/>
    </source>
</evidence>
<dbReference type="PANTHER" id="PTHR43212:SF3">
    <property type="entry name" value="QUERCETIN 2,3-DIOXYGENASE"/>
    <property type="match status" value="1"/>
</dbReference>
<dbReference type="AlphaFoldDB" id="A0A0S7C6T8"/>
<feature type="domain" description="Quercetin 2,3-dioxygenase C-terminal cupin" evidence="4">
    <location>
        <begin position="147"/>
        <end position="233"/>
    </location>
</feature>
<evidence type="ECO:0000259" key="3">
    <source>
        <dbReference type="Pfam" id="PF02678"/>
    </source>
</evidence>